<keyword evidence="3" id="KW-0670">Pyruvate</keyword>
<evidence type="ECO:0000259" key="2">
    <source>
        <dbReference type="Pfam" id="PF01326"/>
    </source>
</evidence>
<dbReference type="InterPro" id="IPR002192">
    <property type="entry name" value="PPDK_AMP/ATP-bd"/>
</dbReference>
<gene>
    <name evidence="3" type="ORF">KDL28_03735</name>
</gene>
<sequence>MRWVRPLAADLADPVGVIGAKAGGLVLLRRLGLPVPEGFVVTTAACRAFRRDGRPPAGLREELVAAVAGVEAATGRRLGGVPPLAVSVRSGAEVSMPGMMSTVLGLGLTTAATGALAAETGDPGFALDSRRRFLASSAAAGVAHLPDDAVEQLERAVGAVFASWDSPRARTYRTLHGIPHDLGTAVVVQAMVFGNRDDRSAGGVAFSRDPTTGEPGPFGEVVFRGQGDDAVAGAAATLPLDELRVREPGAWAELRGALERIEAHHRDACSVELTVESGALWFLQVRREGSGGAAAVRVATDLVDEGVIGRDEALLRLSARHLRDARVPRIAPGAEVDVLARGVGACPGVAVGRVATSADGAVRMAVEGPVVLVRPETSPLDVHGIGAAAGVVTARGGPAGHAAVVARSMGRPAVVGVAGLVVEDGVVRVGGRVVAEGALVGVDGGSGVVVLGRPPVVEAGDDDRLARVLGWADAVAGDARARPDVERLAAAHAVLRARAASAGR</sequence>
<dbReference type="Proteomes" id="UP001165283">
    <property type="component" value="Unassembled WGS sequence"/>
</dbReference>
<dbReference type="PANTHER" id="PTHR22931:SF9">
    <property type="entry name" value="PYRUVATE, PHOSPHATE DIKINASE 1, CHLOROPLASTIC"/>
    <property type="match status" value="1"/>
</dbReference>
<dbReference type="Pfam" id="PF01326">
    <property type="entry name" value="PPDK_N"/>
    <property type="match status" value="1"/>
</dbReference>
<dbReference type="SUPFAM" id="SSF52009">
    <property type="entry name" value="Phosphohistidine domain"/>
    <property type="match status" value="1"/>
</dbReference>
<dbReference type="Gene3D" id="1.10.189.10">
    <property type="entry name" value="Pyruvate Phosphate Dikinase, domain 2"/>
    <property type="match status" value="1"/>
</dbReference>
<feature type="domain" description="PEP-utilising enzyme mobile" evidence="1">
    <location>
        <begin position="368"/>
        <end position="447"/>
    </location>
</feature>
<dbReference type="InterPro" id="IPR036637">
    <property type="entry name" value="Phosphohistidine_dom_sf"/>
</dbReference>
<organism evidence="3 4">
    <name type="scientific">Pseudonocardia humida</name>
    <dbReference type="NCBI Taxonomy" id="2800819"/>
    <lineage>
        <taxon>Bacteria</taxon>
        <taxon>Bacillati</taxon>
        <taxon>Actinomycetota</taxon>
        <taxon>Actinomycetes</taxon>
        <taxon>Pseudonocardiales</taxon>
        <taxon>Pseudonocardiaceae</taxon>
        <taxon>Pseudonocardia</taxon>
    </lineage>
</organism>
<feature type="domain" description="Pyruvate phosphate dikinase AMP/ATP-binding" evidence="2">
    <location>
        <begin position="59"/>
        <end position="247"/>
    </location>
</feature>
<dbReference type="Gene3D" id="3.30.470.20">
    <property type="entry name" value="ATP-grasp fold, B domain"/>
    <property type="match status" value="1"/>
</dbReference>
<dbReference type="InterPro" id="IPR013815">
    <property type="entry name" value="ATP_grasp_subdomain_1"/>
</dbReference>
<dbReference type="Gene3D" id="1.20.80.30">
    <property type="match status" value="1"/>
</dbReference>
<evidence type="ECO:0000259" key="1">
    <source>
        <dbReference type="Pfam" id="PF00391"/>
    </source>
</evidence>
<evidence type="ECO:0000313" key="3">
    <source>
        <dbReference type="EMBL" id="MCO1654160.1"/>
    </source>
</evidence>
<dbReference type="EMBL" id="JAGSOV010000009">
    <property type="protein sequence ID" value="MCO1654160.1"/>
    <property type="molecule type" value="Genomic_DNA"/>
</dbReference>
<comment type="caution">
    <text evidence="3">The sequence shown here is derived from an EMBL/GenBank/DDBJ whole genome shotgun (WGS) entry which is preliminary data.</text>
</comment>
<dbReference type="RefSeq" id="WP_252435766.1">
    <property type="nucleotide sequence ID" value="NZ_JAGSOV010000009.1"/>
</dbReference>
<accession>A0ABT0ZTV1</accession>
<name>A0ABT0ZTV1_9PSEU</name>
<proteinExistence type="predicted"/>
<evidence type="ECO:0000313" key="4">
    <source>
        <dbReference type="Proteomes" id="UP001165283"/>
    </source>
</evidence>
<reference evidence="3" key="1">
    <citation type="submission" date="2021-04" db="EMBL/GenBank/DDBJ databases">
        <title>Pseudonocardia sp. nov., isolated from sandy soil of mangrove forest.</title>
        <authorList>
            <person name="Zan Z."/>
            <person name="Huang R."/>
            <person name="Liu W."/>
        </authorList>
    </citation>
    <scope>NUCLEOTIDE SEQUENCE</scope>
    <source>
        <strain evidence="3">S2-4</strain>
    </source>
</reference>
<dbReference type="PANTHER" id="PTHR22931">
    <property type="entry name" value="PHOSPHOENOLPYRUVATE DIKINASE-RELATED"/>
    <property type="match status" value="1"/>
</dbReference>
<protein>
    <submittedName>
        <fullName evidence="3">Pyruvate, phosphate dikinase</fullName>
    </submittedName>
</protein>
<dbReference type="SUPFAM" id="SSF56059">
    <property type="entry name" value="Glutathione synthetase ATP-binding domain-like"/>
    <property type="match status" value="1"/>
</dbReference>
<dbReference type="Gene3D" id="3.50.30.10">
    <property type="entry name" value="Phosphohistidine domain"/>
    <property type="match status" value="1"/>
</dbReference>
<dbReference type="InterPro" id="IPR010121">
    <property type="entry name" value="Pyruvate_phosphate_dikinase"/>
</dbReference>
<dbReference type="Gene3D" id="3.30.1490.20">
    <property type="entry name" value="ATP-grasp fold, A domain"/>
    <property type="match status" value="2"/>
</dbReference>
<keyword evidence="4" id="KW-1185">Reference proteome</keyword>
<dbReference type="InterPro" id="IPR008279">
    <property type="entry name" value="PEP-util_enz_mobile_dom"/>
</dbReference>
<dbReference type="Pfam" id="PF00391">
    <property type="entry name" value="PEP-utilizers"/>
    <property type="match status" value="1"/>
</dbReference>